<dbReference type="SMART" id="SM00289">
    <property type="entry name" value="WR1"/>
    <property type="match status" value="15"/>
</dbReference>
<reference evidence="4 5" key="2">
    <citation type="submission" date="2018-11" db="EMBL/GenBank/DDBJ databases">
        <authorList>
            <consortium name="Pathogen Informatics"/>
        </authorList>
    </citation>
    <scope>NUCLEOTIDE SEQUENCE [LARGE SCALE GENOMIC DNA]</scope>
    <source>
        <strain evidence="4 5">Costa Rica</strain>
    </source>
</reference>
<dbReference type="AlphaFoldDB" id="A0A158PEE6"/>
<keyword evidence="2" id="KW-0732">Signal</keyword>
<name>A0A158PEE6_ANGCS</name>
<dbReference type="WBParaSite" id="ACOC_0000189801-mRNA-1">
    <property type="protein sequence ID" value="ACOC_0000189801-mRNA-1"/>
    <property type="gene ID" value="ACOC_0000189801"/>
</dbReference>
<feature type="signal peptide" evidence="2">
    <location>
        <begin position="1"/>
        <end position="20"/>
    </location>
</feature>
<dbReference type="OrthoDB" id="5912039at2759"/>
<dbReference type="GO" id="GO:0005576">
    <property type="term" value="C:extracellular region"/>
    <property type="evidence" value="ECO:0007669"/>
    <property type="project" value="InterPro"/>
</dbReference>
<dbReference type="InterPro" id="IPR002557">
    <property type="entry name" value="Chitin-bd_dom"/>
</dbReference>
<dbReference type="Proteomes" id="UP000267027">
    <property type="component" value="Unassembled WGS sequence"/>
</dbReference>
<evidence type="ECO:0000256" key="1">
    <source>
        <dbReference type="SAM" id="MobiDB-lite"/>
    </source>
</evidence>
<dbReference type="OMA" id="NICCPIN"/>
<evidence type="ECO:0000259" key="3">
    <source>
        <dbReference type="SMART" id="SM00494"/>
    </source>
</evidence>
<protein>
    <submittedName>
        <fullName evidence="6">Chitin-binding type-2 domain-containing protein</fullName>
    </submittedName>
</protein>
<proteinExistence type="predicted"/>
<dbReference type="PANTHER" id="PTHR34150:SF7">
    <property type="entry name" value="PROTEIN CBG10108"/>
    <property type="match status" value="1"/>
</dbReference>
<feature type="domain" description="Chitin-binding type-2" evidence="3">
    <location>
        <begin position="145"/>
        <end position="199"/>
    </location>
</feature>
<evidence type="ECO:0000313" key="4">
    <source>
        <dbReference type="EMBL" id="VDM53484.1"/>
    </source>
</evidence>
<dbReference type="InterPro" id="IPR006150">
    <property type="entry name" value="Cys_repeat_1"/>
</dbReference>
<dbReference type="EMBL" id="UYYA01000317">
    <property type="protein sequence ID" value="VDM53484.1"/>
    <property type="molecule type" value="Genomic_DNA"/>
</dbReference>
<reference evidence="6" key="1">
    <citation type="submission" date="2016-04" db="UniProtKB">
        <authorList>
            <consortium name="WormBaseParasite"/>
        </authorList>
    </citation>
    <scope>IDENTIFICATION</scope>
</reference>
<evidence type="ECO:0000313" key="5">
    <source>
        <dbReference type="Proteomes" id="UP000267027"/>
    </source>
</evidence>
<dbReference type="PANTHER" id="PTHR34150">
    <property type="entry name" value="PROTEIN CBG08832-RELATED"/>
    <property type="match status" value="1"/>
</dbReference>
<feature type="region of interest" description="Disordered" evidence="1">
    <location>
        <begin position="68"/>
        <end position="98"/>
    </location>
</feature>
<gene>
    <name evidence="4" type="ORF">ACOC_LOCUS1899</name>
</gene>
<evidence type="ECO:0000313" key="6">
    <source>
        <dbReference type="WBParaSite" id="ACOC_0000189801-mRNA-1"/>
    </source>
</evidence>
<feature type="region of interest" description="Disordered" evidence="1">
    <location>
        <begin position="433"/>
        <end position="465"/>
    </location>
</feature>
<keyword evidence="5" id="KW-1185">Reference proteome</keyword>
<feature type="compositionally biased region" description="Polar residues" evidence="1">
    <location>
        <begin position="68"/>
        <end position="95"/>
    </location>
</feature>
<accession>A0A158PEE6</accession>
<organism evidence="6">
    <name type="scientific">Angiostrongylus costaricensis</name>
    <name type="common">Nematode worm</name>
    <dbReference type="NCBI Taxonomy" id="334426"/>
    <lineage>
        <taxon>Eukaryota</taxon>
        <taxon>Metazoa</taxon>
        <taxon>Ecdysozoa</taxon>
        <taxon>Nematoda</taxon>
        <taxon>Chromadorea</taxon>
        <taxon>Rhabditida</taxon>
        <taxon>Rhabditina</taxon>
        <taxon>Rhabditomorpha</taxon>
        <taxon>Strongyloidea</taxon>
        <taxon>Metastrongylidae</taxon>
        <taxon>Angiostrongylus</taxon>
    </lineage>
</organism>
<dbReference type="GO" id="GO:0008061">
    <property type="term" value="F:chitin binding"/>
    <property type="evidence" value="ECO:0007669"/>
    <property type="project" value="InterPro"/>
</dbReference>
<dbReference type="SUPFAM" id="SSF57625">
    <property type="entry name" value="Invertebrate chitin-binding proteins"/>
    <property type="match status" value="1"/>
</dbReference>
<dbReference type="InterPro" id="IPR036508">
    <property type="entry name" value="Chitin-bd_dom_sf"/>
</dbReference>
<dbReference type="SMART" id="SM00494">
    <property type="entry name" value="ChtBD2"/>
    <property type="match status" value="1"/>
</dbReference>
<dbReference type="STRING" id="334426.A0A158PEE6"/>
<dbReference type="PROSITE" id="PS51257">
    <property type="entry name" value="PROKAR_LIPOPROTEIN"/>
    <property type="match status" value="1"/>
</dbReference>
<sequence length="1126" mass="119100">MRLSCQLVALLLLACAFVSFEQLIRRKVLPATSITYDDADVDLDAPVWTTVGSLNSASGDGVWVVKSRTASSGPTAGPSSTAGQPIPVENTQPQQHPKLMRKQNAPNICGYKNVAIARFFSWWTKMIHLRKCPEIKQDLDARESDVCAVSATCLQADSEIPSSYLQCDQTSLRWVRRSCQDGFVFNFEQQTCVVPKRMSSLSPIISTLDEFYDLHVPGATLKLERFLFSVTSDVSNAECTDSSDCPPTFICINKRCHLRVCPRGNKVFFTCTNIYQCKAGEICLLGGCCPKKQIKSREKVDKPSHRNIKNLDTVTEPVSEHRSTYSTLGVALNEAADQVTDADLAQNDGVLQLFPTPSTNAACTLDRRVDECSMSNPCPEADECISGQCCQVMGHHRCQNGLWPLSVPHRCSRSQQCPIQSRCERSTCCPFDRNSSDTSATTAKPLFSDLPSSKTKSRGESKSIDSNSTAKKFRCLVKHRCSASRSLCPPEYTCTLDGRCCYLNVVCPDGGVPEAMCSEDSLCPSTTHVCVLINEESRFCCNTKRRSSSFTFSCPTGSFEVNPRFGTICRYSLQCPSPYFCNSMGKHDFQAAPLCSGGGIPIGQCNLGYCSPGYSCQQNLCCPSYAPPPPPRIQAFVCPSGSPSVGNCVNGACATGFSCVQNQCCPSLVTKNPFVCPNGNQAAGGCVNGQCGAGYTCQNGLCCAGTTAGVRCLDGSEAVGACIPSCQGDGCGGVQITYYCGTGYTCTTGNICCPVTTCPQGGDPIGPPVNGLCPQGSTLQGGICCSNAGRCPDGSAGTPPVNGICPAGTTLTGNVCCPAAGALVGVCDAPSMGIGPCTPAGCSVGYACDNNPTNPQCCPVVNFRDPQFQIGPAVAGMCPVGYVAVYPPSSANPDGTNDGVCVDLQTVPGLCALAVQAGPCNNGQCQPGFTCNTYADICCPTTTAFSRLKSGQNIRPTAYGRPLHSYMPQVLASAHFEMCNDGSAASGGCINGLCGVGLECQNGLCCPPPRKESRIKSICPNNEVAVSGCFPNGVCGSTFECVERLNLCCPPGGNDVQSKATILQETIRPIGARCVGDTECVGYQDGLSLCHAGVCQCSPIAYSQGIACVRRKHFKVNDSPVGEDEK</sequence>
<feature type="chain" id="PRO_5043134987" evidence="2">
    <location>
        <begin position="21"/>
        <end position="1126"/>
    </location>
</feature>
<evidence type="ECO:0000256" key="2">
    <source>
        <dbReference type="SAM" id="SignalP"/>
    </source>
</evidence>